<dbReference type="GO" id="GO:0004673">
    <property type="term" value="F:protein histidine kinase activity"/>
    <property type="evidence" value="ECO:0007669"/>
    <property type="project" value="UniProtKB-EC"/>
</dbReference>
<dbReference type="PANTHER" id="PTHR44936:SF9">
    <property type="entry name" value="SENSOR PROTEIN CREC"/>
    <property type="match status" value="1"/>
</dbReference>
<dbReference type="InterPro" id="IPR013587">
    <property type="entry name" value="Nitrate/nitrite_sensing"/>
</dbReference>
<keyword evidence="4" id="KW-0808">Transferase</keyword>
<evidence type="ECO:0000256" key="5">
    <source>
        <dbReference type="ARBA" id="ARBA00022777"/>
    </source>
</evidence>
<feature type="compositionally biased region" description="Polar residues" evidence="7">
    <location>
        <begin position="874"/>
        <end position="883"/>
    </location>
</feature>
<dbReference type="AlphaFoldDB" id="A0A895YHQ9"/>
<dbReference type="PANTHER" id="PTHR44936">
    <property type="entry name" value="SENSOR PROTEIN CREC"/>
    <property type="match status" value="1"/>
</dbReference>
<dbReference type="Pfam" id="PF08376">
    <property type="entry name" value="NIT"/>
    <property type="match status" value="1"/>
</dbReference>
<dbReference type="SUPFAM" id="SSF55874">
    <property type="entry name" value="ATPase domain of HSP90 chaperone/DNA topoisomerase II/histidine kinase"/>
    <property type="match status" value="1"/>
</dbReference>
<evidence type="ECO:0000259" key="10">
    <source>
        <dbReference type="Pfam" id="PF08376"/>
    </source>
</evidence>
<evidence type="ECO:0000256" key="4">
    <source>
        <dbReference type="ARBA" id="ARBA00022679"/>
    </source>
</evidence>
<dbReference type="RefSeq" id="WP_275580909.1">
    <property type="nucleotide sequence ID" value="NZ_CP070499.1"/>
</dbReference>
<evidence type="ECO:0000256" key="6">
    <source>
        <dbReference type="ARBA" id="ARBA00023012"/>
    </source>
</evidence>
<keyword evidence="6" id="KW-0902">Two-component regulatory system</keyword>
<feature type="domain" description="Histidine kinase/HSP90-like ATPase" evidence="9">
    <location>
        <begin position="535"/>
        <end position="640"/>
    </location>
</feature>
<reference evidence="11" key="1">
    <citation type="submission" date="2021-02" db="EMBL/GenBank/DDBJ databases">
        <title>Natrosporangium hydrolyticum gen. nov., sp. nov, a haloalkaliphilic actinobacterium from a soda solonchak soil.</title>
        <authorList>
            <person name="Sorokin D.Y."/>
            <person name="Khijniak T.V."/>
            <person name="Zakharycheva A.P."/>
            <person name="Boueva O.V."/>
            <person name="Ariskina E.V."/>
            <person name="Hahnke R.L."/>
            <person name="Bunk B."/>
            <person name="Sproer C."/>
            <person name="Schumann P."/>
            <person name="Evtushenko L.I."/>
            <person name="Kublanov I.V."/>
        </authorList>
    </citation>
    <scope>NUCLEOTIDE SEQUENCE</scope>
    <source>
        <strain evidence="11">DSM 106523</strain>
    </source>
</reference>
<evidence type="ECO:0000256" key="2">
    <source>
        <dbReference type="ARBA" id="ARBA00012438"/>
    </source>
</evidence>
<protein>
    <recommendedName>
        <fullName evidence="2">histidine kinase</fullName>
        <ecNumber evidence="2">2.7.13.3</ecNumber>
    </recommendedName>
</protein>
<dbReference type="Proteomes" id="UP000662857">
    <property type="component" value="Chromosome"/>
</dbReference>
<evidence type="ECO:0000256" key="3">
    <source>
        <dbReference type="ARBA" id="ARBA00022553"/>
    </source>
</evidence>
<dbReference type="InterPro" id="IPR036890">
    <property type="entry name" value="HATPase_C_sf"/>
</dbReference>
<feature type="region of interest" description="Disordered" evidence="7">
    <location>
        <begin position="784"/>
        <end position="883"/>
    </location>
</feature>
<evidence type="ECO:0000256" key="1">
    <source>
        <dbReference type="ARBA" id="ARBA00000085"/>
    </source>
</evidence>
<sequence>MTRTIATAAVAPHALRPRWRPRGNIATLLRLLVAVPLLAVVGFAGLTFSNSVRQVAEAGEMQQLAALSTDAGSLARTLQAERTAAAVALTSGDASAIQEFDRAARDTDDAIDAFASHGAPTDAVTGTLRQVDTGLGNLETVRGQVAASEYATLSAVSFSYRILIADLLTLREEAAAGTSSLLVDDARAAAALAASGEAIGQLQIVVLRSLAMAELTPAAQQESASARARLADASTDFLDLADPSWAAQWEQVGTDASVVTAQRLQDEVGRALPGERLRLDATEWTEATNVWMAELYTVQRAVDAEFAEQLAAARGVQLRNAAVQAAGILLVVALTAVLTSVVAQRITKRLRRLQESANTAAYERLPAVVRELSATTQPLSPNEIADRSAAELVVVGDDEIAEVGAAVRALHREAVRTAGEQAVLRGKVAEMFVHLSRREQRLVDSLLVQVDRVERDETDPDRLRELYELDHLATRMARINQSLLVLGGSGTSRVRGKAVPIVTVVQAGLSQIEQYTRVWIGSFDDGHCVAGEAVDELAHLLAELLDNATAYSSPETEVWVESQSLPDVLVLRVIDQGVGLSHQRCAQINAQLAEPGSVEIAGVRAMGLIVVGQLAARWDIQVALRPATSGGTVAEVRIPWQLISWGAPEPAAPQWGSAAPQSAAPQPAAARSEFPPPQQHAVTQPMPVATASRATHAVMPAPTAEPPQARPAPAPPPAAPLFQPASTPLAGAAPSVVAPSVAGPPTINGWFETVVEGTDAVVAWPDGGGQQWAAAMERAVAIASSGSSGSSGPAGLSGSAGSAGAPGPTGPAGSPGSPAPANGELPRRVPQQHLMPAAPTPTEGGGNRLDPSSIAAAMSAYARGVAGHRPPSSVPSTRLEQPS</sequence>
<feature type="compositionally biased region" description="Low complexity" evidence="7">
    <location>
        <begin position="652"/>
        <end position="672"/>
    </location>
</feature>
<evidence type="ECO:0000256" key="7">
    <source>
        <dbReference type="SAM" id="MobiDB-lite"/>
    </source>
</evidence>
<dbReference type="EC" id="2.7.13.3" evidence="2"/>
<keyword evidence="8" id="KW-0812">Transmembrane</keyword>
<evidence type="ECO:0000313" key="11">
    <source>
        <dbReference type="EMBL" id="QSB13268.1"/>
    </source>
</evidence>
<keyword evidence="8" id="KW-1133">Transmembrane helix</keyword>
<evidence type="ECO:0000313" key="12">
    <source>
        <dbReference type="Proteomes" id="UP000662857"/>
    </source>
</evidence>
<keyword evidence="8" id="KW-0472">Membrane</keyword>
<dbReference type="InterPro" id="IPR050980">
    <property type="entry name" value="2C_sensor_his_kinase"/>
</dbReference>
<dbReference type="InterPro" id="IPR003594">
    <property type="entry name" value="HATPase_dom"/>
</dbReference>
<dbReference type="EMBL" id="CP070499">
    <property type="protein sequence ID" value="QSB13268.1"/>
    <property type="molecule type" value="Genomic_DNA"/>
</dbReference>
<accession>A0A895YHQ9</accession>
<evidence type="ECO:0000256" key="8">
    <source>
        <dbReference type="SAM" id="Phobius"/>
    </source>
</evidence>
<evidence type="ECO:0000259" key="9">
    <source>
        <dbReference type="Pfam" id="PF02518"/>
    </source>
</evidence>
<feature type="compositionally biased region" description="Low complexity" evidence="7">
    <location>
        <begin position="784"/>
        <end position="821"/>
    </location>
</feature>
<organism evidence="11 12">
    <name type="scientific">Natronosporangium hydrolyticum</name>
    <dbReference type="NCBI Taxonomy" id="2811111"/>
    <lineage>
        <taxon>Bacteria</taxon>
        <taxon>Bacillati</taxon>
        <taxon>Actinomycetota</taxon>
        <taxon>Actinomycetes</taxon>
        <taxon>Micromonosporales</taxon>
        <taxon>Micromonosporaceae</taxon>
        <taxon>Natronosporangium</taxon>
    </lineage>
</organism>
<keyword evidence="3" id="KW-0597">Phosphoprotein</keyword>
<comment type="catalytic activity">
    <reaction evidence="1">
        <text>ATP + protein L-histidine = ADP + protein N-phospho-L-histidine.</text>
        <dbReference type="EC" id="2.7.13.3"/>
    </reaction>
</comment>
<proteinExistence type="predicted"/>
<name>A0A895YHQ9_9ACTN</name>
<feature type="domain" description="Nitrate/nitrite sensing protein" evidence="10">
    <location>
        <begin position="74"/>
        <end position="305"/>
    </location>
</feature>
<gene>
    <name evidence="11" type="ORF">JQS43_16735</name>
</gene>
<dbReference type="Gene3D" id="3.30.565.10">
    <property type="entry name" value="Histidine kinase-like ATPase, C-terminal domain"/>
    <property type="match status" value="1"/>
</dbReference>
<feature type="transmembrane region" description="Helical" evidence="8">
    <location>
        <begin position="28"/>
        <end position="48"/>
    </location>
</feature>
<feature type="region of interest" description="Disordered" evidence="7">
    <location>
        <begin position="649"/>
        <end position="688"/>
    </location>
</feature>
<dbReference type="KEGG" id="nhy:JQS43_16735"/>
<keyword evidence="12" id="KW-1185">Reference proteome</keyword>
<dbReference type="GO" id="GO:0000160">
    <property type="term" value="P:phosphorelay signal transduction system"/>
    <property type="evidence" value="ECO:0007669"/>
    <property type="project" value="UniProtKB-KW"/>
</dbReference>
<keyword evidence="5" id="KW-0418">Kinase</keyword>
<dbReference type="Pfam" id="PF02518">
    <property type="entry name" value="HATPase_c"/>
    <property type="match status" value="1"/>
</dbReference>